<accession>A0A1E3QM71</accession>
<dbReference type="OrthoDB" id="5520611at2759"/>
<dbReference type="Pfam" id="PF04911">
    <property type="entry name" value="ATP-synt_J"/>
    <property type="match status" value="1"/>
</dbReference>
<dbReference type="GO" id="GO:0045259">
    <property type="term" value="C:proton-transporting ATP synthase complex"/>
    <property type="evidence" value="ECO:0007669"/>
    <property type="project" value="EnsemblFungi"/>
</dbReference>
<evidence type="ECO:0008006" key="3">
    <source>
        <dbReference type="Google" id="ProtNLM"/>
    </source>
</evidence>
<dbReference type="InterPro" id="IPR006995">
    <property type="entry name" value="ATP_synth_F0_jsu"/>
</dbReference>
<dbReference type="GO" id="GO:0005743">
    <property type="term" value="C:mitochondrial inner membrane"/>
    <property type="evidence" value="ECO:0007669"/>
    <property type="project" value="EnsemblFungi"/>
</dbReference>
<dbReference type="STRING" id="984486.A0A1E3QM71"/>
<sequence>MAVFNPFAFLAYKKFPTPLLKPYWPFMLGMAATAVLINQAKELSQDSDEFINHPKHPRFAKGGKVIDLENRD</sequence>
<dbReference type="GO" id="GO:0033615">
    <property type="term" value="P:mitochondrial proton-transporting ATP synthase complex assembly"/>
    <property type="evidence" value="ECO:0007669"/>
    <property type="project" value="EnsemblFungi"/>
</dbReference>
<evidence type="ECO:0000313" key="2">
    <source>
        <dbReference type="Proteomes" id="UP000094336"/>
    </source>
</evidence>
<organism evidence="1 2">
    <name type="scientific">Babjeviella inositovora NRRL Y-12698</name>
    <dbReference type="NCBI Taxonomy" id="984486"/>
    <lineage>
        <taxon>Eukaryota</taxon>
        <taxon>Fungi</taxon>
        <taxon>Dikarya</taxon>
        <taxon>Ascomycota</taxon>
        <taxon>Saccharomycotina</taxon>
        <taxon>Pichiomycetes</taxon>
        <taxon>Serinales incertae sedis</taxon>
        <taxon>Babjeviella</taxon>
    </lineage>
</organism>
<dbReference type="GeneID" id="30149734"/>
<gene>
    <name evidence="1" type="ORF">BABINDRAFT_38555</name>
</gene>
<dbReference type="PANTHER" id="PTHR28060">
    <property type="entry name" value="ATP SYNTHASE SUBUNIT J, MITOCHONDRIAL"/>
    <property type="match status" value="1"/>
</dbReference>
<proteinExistence type="predicted"/>
<protein>
    <recommendedName>
        <fullName evidence="3">ATP synthase subunit J, mitochondrial</fullName>
    </recommendedName>
</protein>
<dbReference type="GO" id="GO:0046933">
    <property type="term" value="F:proton-transporting ATP synthase activity, rotational mechanism"/>
    <property type="evidence" value="ECO:0007669"/>
    <property type="project" value="EnsemblFungi"/>
</dbReference>
<dbReference type="AlphaFoldDB" id="A0A1E3QM71"/>
<dbReference type="RefSeq" id="XP_018984109.1">
    <property type="nucleotide sequence ID" value="XM_019131881.1"/>
</dbReference>
<dbReference type="Proteomes" id="UP000094336">
    <property type="component" value="Unassembled WGS sequence"/>
</dbReference>
<evidence type="ECO:0000313" key="1">
    <source>
        <dbReference type="EMBL" id="ODQ78781.1"/>
    </source>
</evidence>
<dbReference type="EMBL" id="KV454434">
    <property type="protein sequence ID" value="ODQ78781.1"/>
    <property type="molecule type" value="Genomic_DNA"/>
</dbReference>
<keyword evidence="2" id="KW-1185">Reference proteome</keyword>
<dbReference type="PANTHER" id="PTHR28060:SF1">
    <property type="entry name" value="ATP SYNTHASE SUBUNIT J, MITOCHONDRIAL"/>
    <property type="match status" value="1"/>
</dbReference>
<reference evidence="2" key="1">
    <citation type="submission" date="2016-05" db="EMBL/GenBank/DDBJ databases">
        <title>Comparative genomics of biotechnologically important yeasts.</title>
        <authorList>
            <consortium name="DOE Joint Genome Institute"/>
            <person name="Riley R."/>
            <person name="Haridas S."/>
            <person name="Wolfe K.H."/>
            <person name="Lopes M.R."/>
            <person name="Hittinger C.T."/>
            <person name="Goker M."/>
            <person name="Salamov A."/>
            <person name="Wisecaver J."/>
            <person name="Long T.M."/>
            <person name="Aerts A.L."/>
            <person name="Barry K."/>
            <person name="Choi C."/>
            <person name="Clum A."/>
            <person name="Coughlan A.Y."/>
            <person name="Deshpande S."/>
            <person name="Douglass A.P."/>
            <person name="Hanson S.J."/>
            <person name="Klenk H.-P."/>
            <person name="Labutti K."/>
            <person name="Lapidus A."/>
            <person name="Lindquist E."/>
            <person name="Lipzen A."/>
            <person name="Meier-Kolthoff J.P."/>
            <person name="Ohm R.A."/>
            <person name="Otillar R.P."/>
            <person name="Pangilinan J."/>
            <person name="Peng Y."/>
            <person name="Rokas A."/>
            <person name="Rosa C.A."/>
            <person name="Scheuner C."/>
            <person name="Sibirny A.A."/>
            <person name="Slot J.C."/>
            <person name="Stielow J.B."/>
            <person name="Sun H."/>
            <person name="Kurtzman C.P."/>
            <person name="Blackwell M."/>
            <person name="Grigoriev I.V."/>
            <person name="Jeffries T.W."/>
        </authorList>
    </citation>
    <scope>NUCLEOTIDE SEQUENCE [LARGE SCALE GENOMIC DNA]</scope>
    <source>
        <strain evidence="2">NRRL Y-12698</strain>
    </source>
</reference>
<name>A0A1E3QM71_9ASCO</name>